<dbReference type="InterPro" id="IPR006828">
    <property type="entry name" value="ASC_dom"/>
</dbReference>
<dbReference type="SMART" id="SM01010">
    <property type="entry name" value="AMPKBI"/>
    <property type="match status" value="1"/>
</dbReference>
<accession>A0ABQ7G438</accession>
<dbReference type="Gene3D" id="6.20.250.60">
    <property type="match status" value="1"/>
</dbReference>
<evidence type="ECO:0000259" key="2">
    <source>
        <dbReference type="SMART" id="SM01010"/>
    </source>
</evidence>
<name>A0ABQ7G438_DUNSA</name>
<evidence type="ECO:0000256" key="1">
    <source>
        <dbReference type="ARBA" id="ARBA00010926"/>
    </source>
</evidence>
<dbReference type="SUPFAM" id="SSF160219">
    <property type="entry name" value="AMPKBI-like"/>
    <property type="match status" value="1"/>
</dbReference>
<dbReference type="Proteomes" id="UP000815325">
    <property type="component" value="Unassembled WGS sequence"/>
</dbReference>
<dbReference type="EMBL" id="MU070179">
    <property type="protein sequence ID" value="KAF5829294.1"/>
    <property type="molecule type" value="Genomic_DNA"/>
</dbReference>
<sequence>MPPHLQLTLLNISPITETQAVLPRPQHVILNHLYCQRGQNTNALVVGTTHRYKSKYITTVMYKPKTRRQGNNNRAGHANG</sequence>
<evidence type="ECO:0000313" key="4">
    <source>
        <dbReference type="Proteomes" id="UP000815325"/>
    </source>
</evidence>
<gene>
    <name evidence="3" type="ORF">DUNSADRAFT_16292</name>
</gene>
<proteinExistence type="inferred from homology"/>
<feature type="domain" description="Association with the SNF1 complex (ASC)" evidence="2">
    <location>
        <begin position="1"/>
        <end position="65"/>
    </location>
</feature>
<dbReference type="Pfam" id="PF04739">
    <property type="entry name" value="AMPKBI"/>
    <property type="match status" value="1"/>
</dbReference>
<protein>
    <recommendedName>
        <fullName evidence="2">Association with the SNF1 complex (ASC) domain-containing protein</fullName>
    </recommendedName>
</protein>
<dbReference type="PANTHER" id="PTHR46316">
    <property type="entry name" value="SNF1-RELATED PROTEIN KINASE REGULATORY SUBUNIT BETA-1"/>
    <property type="match status" value="1"/>
</dbReference>
<organism evidence="3 4">
    <name type="scientific">Dunaliella salina</name>
    <name type="common">Green alga</name>
    <name type="synonym">Protococcus salinus</name>
    <dbReference type="NCBI Taxonomy" id="3046"/>
    <lineage>
        <taxon>Eukaryota</taxon>
        <taxon>Viridiplantae</taxon>
        <taxon>Chlorophyta</taxon>
        <taxon>core chlorophytes</taxon>
        <taxon>Chlorophyceae</taxon>
        <taxon>CS clade</taxon>
        <taxon>Chlamydomonadales</taxon>
        <taxon>Dunaliellaceae</taxon>
        <taxon>Dunaliella</taxon>
    </lineage>
</organism>
<keyword evidence="4" id="KW-1185">Reference proteome</keyword>
<evidence type="ECO:0000313" key="3">
    <source>
        <dbReference type="EMBL" id="KAF5829294.1"/>
    </source>
</evidence>
<dbReference type="InterPro" id="IPR043554">
    <property type="entry name" value="KINB"/>
</dbReference>
<dbReference type="InterPro" id="IPR037256">
    <property type="entry name" value="ASC_dom_sf"/>
</dbReference>
<reference evidence="3" key="1">
    <citation type="submission" date="2017-08" db="EMBL/GenBank/DDBJ databases">
        <authorList>
            <person name="Polle J.E."/>
            <person name="Barry K."/>
            <person name="Cushman J."/>
            <person name="Schmutz J."/>
            <person name="Tran D."/>
            <person name="Hathwaick L.T."/>
            <person name="Yim W.C."/>
            <person name="Jenkins J."/>
            <person name="Mckie-Krisberg Z.M."/>
            <person name="Prochnik S."/>
            <person name="Lindquist E."/>
            <person name="Dockter R.B."/>
            <person name="Adam C."/>
            <person name="Molina H."/>
            <person name="Bunkerborg J."/>
            <person name="Jin E."/>
            <person name="Buchheim M."/>
            <person name="Magnuson J."/>
        </authorList>
    </citation>
    <scope>NUCLEOTIDE SEQUENCE</scope>
    <source>
        <strain evidence="3">CCAP 19/18</strain>
    </source>
</reference>
<comment type="similarity">
    <text evidence="1">Belongs to the 5'-AMP-activated protein kinase beta subunit family.</text>
</comment>
<comment type="caution">
    <text evidence="3">The sequence shown here is derived from an EMBL/GenBank/DDBJ whole genome shotgun (WGS) entry which is preliminary data.</text>
</comment>
<dbReference type="PANTHER" id="PTHR46316:SF2">
    <property type="entry name" value="SNF1-RELATED PROTEIN KINASE REGULATORY SUBUNIT BETA-2"/>
    <property type="match status" value="1"/>
</dbReference>